<dbReference type="AlphaFoldDB" id="A0A0G0DHL3"/>
<evidence type="ECO:0000256" key="10">
    <source>
        <dbReference type="ARBA" id="ARBA00049339"/>
    </source>
</evidence>
<dbReference type="InterPro" id="IPR014729">
    <property type="entry name" value="Rossmann-like_a/b/a_fold"/>
</dbReference>
<dbReference type="GO" id="GO:0005737">
    <property type="term" value="C:cytoplasm"/>
    <property type="evidence" value="ECO:0007669"/>
    <property type="project" value="UniProtKB-SubCell"/>
</dbReference>
<evidence type="ECO:0000256" key="9">
    <source>
        <dbReference type="ARBA" id="ARBA00023146"/>
    </source>
</evidence>
<comment type="subunit">
    <text evidence="3 11">Monomer.</text>
</comment>
<keyword evidence="5 11" id="KW-0436">Ligase</keyword>
<evidence type="ECO:0000256" key="12">
    <source>
        <dbReference type="RuleBase" id="RU363038"/>
    </source>
</evidence>
<dbReference type="FunFam" id="1.10.730.10:FF:000006">
    <property type="entry name" value="Arginyl-tRNA synthetase 2, mitochondrial"/>
    <property type="match status" value="1"/>
</dbReference>
<keyword evidence="6 11" id="KW-0547">Nucleotide-binding</keyword>
<dbReference type="EC" id="6.1.1.19" evidence="11"/>
<organism evidence="15 16">
    <name type="scientific">Candidatus Nomurabacteria bacterium GW2011_GWC2_35_8</name>
    <dbReference type="NCBI Taxonomy" id="1618752"/>
    <lineage>
        <taxon>Bacteria</taxon>
        <taxon>Candidatus Nomuraibacteriota</taxon>
    </lineage>
</organism>
<dbReference type="CDD" id="cd00671">
    <property type="entry name" value="ArgRS_core"/>
    <property type="match status" value="1"/>
</dbReference>
<dbReference type="PATRIC" id="fig|1618752.3.peg.405"/>
<dbReference type="InterPro" id="IPR035684">
    <property type="entry name" value="ArgRS_core"/>
</dbReference>
<dbReference type="InterPro" id="IPR005148">
    <property type="entry name" value="Arg-tRNA-synth_N"/>
</dbReference>
<proteinExistence type="inferred from homology"/>
<dbReference type="GO" id="GO:0004814">
    <property type="term" value="F:arginine-tRNA ligase activity"/>
    <property type="evidence" value="ECO:0007669"/>
    <property type="project" value="UniProtKB-UniRule"/>
</dbReference>
<dbReference type="GO" id="GO:0006420">
    <property type="term" value="P:arginyl-tRNA aminoacylation"/>
    <property type="evidence" value="ECO:0007669"/>
    <property type="project" value="UniProtKB-UniRule"/>
</dbReference>
<evidence type="ECO:0000256" key="2">
    <source>
        <dbReference type="ARBA" id="ARBA00005594"/>
    </source>
</evidence>
<reference evidence="15 16" key="1">
    <citation type="journal article" date="2015" name="Nature">
        <title>rRNA introns, odd ribosomes, and small enigmatic genomes across a large radiation of phyla.</title>
        <authorList>
            <person name="Brown C.T."/>
            <person name="Hug L.A."/>
            <person name="Thomas B.C."/>
            <person name="Sharon I."/>
            <person name="Castelle C.J."/>
            <person name="Singh A."/>
            <person name="Wilkins M.J."/>
            <person name="Williams K.H."/>
            <person name="Banfield J.F."/>
        </authorList>
    </citation>
    <scope>NUCLEOTIDE SEQUENCE [LARGE SCALE GENOMIC DNA]</scope>
</reference>
<dbReference type="PANTHER" id="PTHR11956:SF5">
    <property type="entry name" value="ARGININE--TRNA LIGASE, CYTOPLASMIC"/>
    <property type="match status" value="1"/>
</dbReference>
<evidence type="ECO:0000256" key="3">
    <source>
        <dbReference type="ARBA" id="ARBA00011245"/>
    </source>
</evidence>
<comment type="caution">
    <text evidence="15">The sequence shown here is derived from an EMBL/GenBank/DDBJ whole genome shotgun (WGS) entry which is preliminary data.</text>
</comment>
<evidence type="ECO:0000256" key="8">
    <source>
        <dbReference type="ARBA" id="ARBA00022917"/>
    </source>
</evidence>
<evidence type="ECO:0000256" key="6">
    <source>
        <dbReference type="ARBA" id="ARBA00022741"/>
    </source>
</evidence>
<dbReference type="Pfam" id="PF05746">
    <property type="entry name" value="DALR_1"/>
    <property type="match status" value="1"/>
</dbReference>
<dbReference type="Pfam" id="PF00750">
    <property type="entry name" value="tRNA-synt_1d"/>
    <property type="match status" value="1"/>
</dbReference>
<evidence type="ECO:0000256" key="4">
    <source>
        <dbReference type="ARBA" id="ARBA00022490"/>
    </source>
</evidence>
<evidence type="ECO:0000259" key="13">
    <source>
        <dbReference type="SMART" id="SM00836"/>
    </source>
</evidence>
<dbReference type="PRINTS" id="PR01038">
    <property type="entry name" value="TRNASYNTHARG"/>
</dbReference>
<comment type="subcellular location">
    <subcellularLocation>
        <location evidence="1 11">Cytoplasm</location>
    </subcellularLocation>
</comment>
<dbReference type="GO" id="GO:0005524">
    <property type="term" value="F:ATP binding"/>
    <property type="evidence" value="ECO:0007669"/>
    <property type="project" value="UniProtKB-UniRule"/>
</dbReference>
<dbReference type="Gene3D" id="3.30.1360.70">
    <property type="entry name" value="Arginyl tRNA synthetase N-terminal domain"/>
    <property type="match status" value="1"/>
</dbReference>
<dbReference type="InterPro" id="IPR008909">
    <property type="entry name" value="DALR_anticod-bd"/>
</dbReference>
<keyword evidence="8 11" id="KW-0648">Protein biosynthesis</keyword>
<dbReference type="SUPFAM" id="SSF55190">
    <property type="entry name" value="Arginyl-tRNA synthetase (ArgRS), N-terminal 'additional' domain"/>
    <property type="match status" value="1"/>
</dbReference>
<feature type="short sequence motif" description="'HIGH' region" evidence="11">
    <location>
        <begin position="118"/>
        <end position="128"/>
    </location>
</feature>
<evidence type="ECO:0000256" key="5">
    <source>
        <dbReference type="ARBA" id="ARBA00022598"/>
    </source>
</evidence>
<sequence length="554" mass="63194">MKATIASLLAKSTKLKKDDIENLIEVPKDSKLGDFAFPCFSLSKEMKKSPVEIAKDLVFKLKSPELEKVEAIGPYLNFFVNKSSLATETLGKIQREKEKFGSSKKGKGKRVVIDMSSPNIAKPFGIGHLRSTIIGNSLSEIAKFQGYDVTKINYLGDWGTQFGKMIVGWKKKGNEIKLKKEPIKHLLELYVEGNKTEYEDDARKWFKKLEDGDKEALQLWNKFKEYSLKEFDIIYNFMGIKFDVLSGESKYNDKMEDTIKLLAEKGLLEESEGAQIVNLEEYKLGVCLIKKSDGATLYATRDITAAIERQNDYKFSKMIYEVGNEQRLHFQQLFKVLELLGFQWAKDCVHVNHGLYLDEDGKKFATRKGKTIFMEDILSETVALAKEEIKKREKLDEKELEERAKKIALAAIFYGDLKNYRANDIIFDVNKFISFEGNTGPYLLYSYARAKSILRKANFKETNIEVKDLSESEKALINKLASFPEVVQHSFDNLSPNIIANYSFDLSQLFNEFYHSSQVIGSEQEALRLSIVNCFAQTLSNALSLLGISVIEKM</sequence>
<dbReference type="SMART" id="SM00836">
    <property type="entry name" value="DALR_1"/>
    <property type="match status" value="1"/>
</dbReference>
<evidence type="ECO:0000256" key="1">
    <source>
        <dbReference type="ARBA" id="ARBA00004496"/>
    </source>
</evidence>
<evidence type="ECO:0000313" key="15">
    <source>
        <dbReference type="EMBL" id="KKP88241.1"/>
    </source>
</evidence>
<dbReference type="InterPro" id="IPR036695">
    <property type="entry name" value="Arg-tRNA-synth_N_sf"/>
</dbReference>
<comment type="similarity">
    <text evidence="2 11 12">Belongs to the class-I aminoacyl-tRNA synthetase family.</text>
</comment>
<dbReference type="SMART" id="SM01016">
    <property type="entry name" value="Arg_tRNA_synt_N"/>
    <property type="match status" value="1"/>
</dbReference>
<keyword evidence="7 11" id="KW-0067">ATP-binding</keyword>
<dbReference type="Pfam" id="PF03485">
    <property type="entry name" value="Arg_tRNA_synt_N"/>
    <property type="match status" value="1"/>
</dbReference>
<keyword evidence="4 11" id="KW-0963">Cytoplasm</keyword>
<dbReference type="PANTHER" id="PTHR11956">
    <property type="entry name" value="ARGINYL-TRNA SYNTHETASE"/>
    <property type="match status" value="1"/>
</dbReference>
<dbReference type="EMBL" id="LBQZ01000023">
    <property type="protein sequence ID" value="KKP88241.1"/>
    <property type="molecule type" value="Genomic_DNA"/>
</dbReference>
<dbReference type="Gene3D" id="1.10.730.10">
    <property type="entry name" value="Isoleucyl-tRNA Synthetase, Domain 1"/>
    <property type="match status" value="1"/>
</dbReference>
<gene>
    <name evidence="11" type="primary">argS</name>
    <name evidence="15" type="ORF">UR91_C0023G0005</name>
</gene>
<keyword evidence="9 11" id="KW-0030">Aminoacyl-tRNA synthetase</keyword>
<dbReference type="Gene3D" id="3.40.50.620">
    <property type="entry name" value="HUPs"/>
    <property type="match status" value="1"/>
</dbReference>
<dbReference type="InterPro" id="IPR001278">
    <property type="entry name" value="Arg-tRNA-ligase"/>
</dbReference>
<dbReference type="HAMAP" id="MF_00123">
    <property type="entry name" value="Arg_tRNA_synth"/>
    <property type="match status" value="1"/>
</dbReference>
<evidence type="ECO:0000256" key="11">
    <source>
        <dbReference type="HAMAP-Rule" id="MF_00123"/>
    </source>
</evidence>
<comment type="catalytic activity">
    <reaction evidence="10 11">
        <text>tRNA(Arg) + L-arginine + ATP = L-arginyl-tRNA(Arg) + AMP + diphosphate</text>
        <dbReference type="Rhea" id="RHEA:20301"/>
        <dbReference type="Rhea" id="RHEA-COMP:9658"/>
        <dbReference type="Rhea" id="RHEA-COMP:9673"/>
        <dbReference type="ChEBI" id="CHEBI:30616"/>
        <dbReference type="ChEBI" id="CHEBI:32682"/>
        <dbReference type="ChEBI" id="CHEBI:33019"/>
        <dbReference type="ChEBI" id="CHEBI:78442"/>
        <dbReference type="ChEBI" id="CHEBI:78513"/>
        <dbReference type="ChEBI" id="CHEBI:456215"/>
        <dbReference type="EC" id="6.1.1.19"/>
    </reaction>
</comment>
<name>A0A0G0DHL3_9BACT</name>
<protein>
    <recommendedName>
        <fullName evidence="11">Arginine--tRNA ligase</fullName>
        <ecNumber evidence="11">6.1.1.19</ecNumber>
    </recommendedName>
    <alternativeName>
        <fullName evidence="11">Arginyl-tRNA synthetase</fullName>
        <shortName evidence="11">ArgRS</shortName>
    </alternativeName>
</protein>
<feature type="domain" description="Arginyl tRNA synthetase N-terminal" evidence="14">
    <location>
        <begin position="3"/>
        <end position="80"/>
    </location>
</feature>
<dbReference type="NCBIfam" id="TIGR00456">
    <property type="entry name" value="argS"/>
    <property type="match status" value="1"/>
</dbReference>
<evidence type="ECO:0000256" key="7">
    <source>
        <dbReference type="ARBA" id="ARBA00022840"/>
    </source>
</evidence>
<feature type="domain" description="DALR anticodon binding" evidence="13">
    <location>
        <begin position="443"/>
        <end position="554"/>
    </location>
</feature>
<dbReference type="SUPFAM" id="SSF47323">
    <property type="entry name" value="Anticodon-binding domain of a subclass of class I aminoacyl-tRNA synthetases"/>
    <property type="match status" value="1"/>
</dbReference>
<dbReference type="SUPFAM" id="SSF52374">
    <property type="entry name" value="Nucleotidylyl transferase"/>
    <property type="match status" value="1"/>
</dbReference>
<accession>A0A0G0DHL3</accession>
<evidence type="ECO:0000259" key="14">
    <source>
        <dbReference type="SMART" id="SM01016"/>
    </source>
</evidence>
<evidence type="ECO:0000313" key="16">
    <source>
        <dbReference type="Proteomes" id="UP000034798"/>
    </source>
</evidence>
<dbReference type="Proteomes" id="UP000034798">
    <property type="component" value="Unassembled WGS sequence"/>
</dbReference>
<dbReference type="FunFam" id="3.40.50.620:FF:000116">
    <property type="entry name" value="Arginine--tRNA ligase"/>
    <property type="match status" value="1"/>
</dbReference>
<dbReference type="InterPro" id="IPR009080">
    <property type="entry name" value="tRNAsynth_Ia_anticodon-bd"/>
</dbReference>